<protein>
    <submittedName>
        <fullName evidence="2">Uncharacterized protein</fullName>
    </submittedName>
</protein>
<dbReference type="InParanoid" id="A0A0C2WDR0"/>
<organism evidence="2 3">
    <name type="scientific">Amanita muscaria (strain Koide BX008)</name>
    <dbReference type="NCBI Taxonomy" id="946122"/>
    <lineage>
        <taxon>Eukaryota</taxon>
        <taxon>Fungi</taxon>
        <taxon>Dikarya</taxon>
        <taxon>Basidiomycota</taxon>
        <taxon>Agaricomycotina</taxon>
        <taxon>Agaricomycetes</taxon>
        <taxon>Agaricomycetidae</taxon>
        <taxon>Agaricales</taxon>
        <taxon>Pluteineae</taxon>
        <taxon>Amanitaceae</taxon>
        <taxon>Amanita</taxon>
    </lineage>
</organism>
<sequence length="196" mass="22046">YWYARVIGIFHAMASSSHTNVSNHSFQRMEILWVCWYGAEPNYRHGFRLGQMPKVGFVAHTDEDAFGFLDPKCVIRGCHMIPAFAEGRTSELLPLPRSAARVLDEKEVDDWTNFYVGIFADRDMMLWHFGRAIGHIDDPCHSKTNPQSDFDPAADLDEMDKPSDEESHGAATDSEPEQDTENGSEVDGESDGYASP</sequence>
<feature type="compositionally biased region" description="Acidic residues" evidence="1">
    <location>
        <begin position="174"/>
        <end position="190"/>
    </location>
</feature>
<dbReference type="Proteomes" id="UP000054549">
    <property type="component" value="Unassembled WGS sequence"/>
</dbReference>
<evidence type="ECO:0000313" key="3">
    <source>
        <dbReference type="Proteomes" id="UP000054549"/>
    </source>
</evidence>
<name>A0A0C2WDR0_AMAMK</name>
<reference evidence="2 3" key="1">
    <citation type="submission" date="2014-04" db="EMBL/GenBank/DDBJ databases">
        <title>Evolutionary Origins and Diversification of the Mycorrhizal Mutualists.</title>
        <authorList>
            <consortium name="DOE Joint Genome Institute"/>
            <consortium name="Mycorrhizal Genomics Consortium"/>
            <person name="Kohler A."/>
            <person name="Kuo A."/>
            <person name="Nagy L.G."/>
            <person name="Floudas D."/>
            <person name="Copeland A."/>
            <person name="Barry K.W."/>
            <person name="Cichocki N."/>
            <person name="Veneault-Fourrey C."/>
            <person name="LaButti K."/>
            <person name="Lindquist E.A."/>
            <person name="Lipzen A."/>
            <person name="Lundell T."/>
            <person name="Morin E."/>
            <person name="Murat C."/>
            <person name="Riley R."/>
            <person name="Ohm R."/>
            <person name="Sun H."/>
            <person name="Tunlid A."/>
            <person name="Henrissat B."/>
            <person name="Grigoriev I.V."/>
            <person name="Hibbett D.S."/>
            <person name="Martin F."/>
        </authorList>
    </citation>
    <scope>NUCLEOTIDE SEQUENCE [LARGE SCALE GENOMIC DNA]</scope>
    <source>
        <strain evidence="2 3">Koide BX008</strain>
    </source>
</reference>
<keyword evidence="3" id="KW-1185">Reference proteome</keyword>
<dbReference type="HOGENOM" id="CLU_002498_3_1_1"/>
<proteinExistence type="predicted"/>
<feature type="non-terminal residue" evidence="2">
    <location>
        <position position="1"/>
    </location>
</feature>
<feature type="compositionally biased region" description="Basic and acidic residues" evidence="1">
    <location>
        <begin position="159"/>
        <end position="168"/>
    </location>
</feature>
<dbReference type="EMBL" id="KN818647">
    <property type="protein sequence ID" value="KIL54731.1"/>
    <property type="molecule type" value="Genomic_DNA"/>
</dbReference>
<accession>A0A0C2WDR0</accession>
<dbReference type="OrthoDB" id="3267098at2759"/>
<evidence type="ECO:0000313" key="2">
    <source>
        <dbReference type="EMBL" id="KIL54731.1"/>
    </source>
</evidence>
<dbReference type="AlphaFoldDB" id="A0A0C2WDR0"/>
<feature type="region of interest" description="Disordered" evidence="1">
    <location>
        <begin position="138"/>
        <end position="196"/>
    </location>
</feature>
<gene>
    <name evidence="2" type="ORF">M378DRAFT_91987</name>
</gene>
<evidence type="ECO:0000256" key="1">
    <source>
        <dbReference type="SAM" id="MobiDB-lite"/>
    </source>
</evidence>
<dbReference type="STRING" id="946122.A0A0C2WDR0"/>